<dbReference type="PANTHER" id="PTHR37984:SF5">
    <property type="entry name" value="PROTEIN NYNRIN-LIKE"/>
    <property type="match status" value="1"/>
</dbReference>
<dbReference type="Pfam" id="PF17919">
    <property type="entry name" value="RT_RNaseH_2"/>
    <property type="match status" value="1"/>
</dbReference>
<dbReference type="GO" id="GO:0003824">
    <property type="term" value="F:catalytic activity"/>
    <property type="evidence" value="ECO:0007669"/>
    <property type="project" value="UniProtKB-KW"/>
</dbReference>
<dbReference type="InterPro" id="IPR043128">
    <property type="entry name" value="Rev_trsase/Diguanyl_cyclase"/>
</dbReference>
<dbReference type="HOGENOM" id="CLU_000384_33_10_1"/>
<evidence type="ECO:0000256" key="1">
    <source>
        <dbReference type="ARBA" id="ARBA00023268"/>
    </source>
</evidence>
<dbReference type="InterPro" id="IPR041577">
    <property type="entry name" value="RT_RNaseH_2"/>
</dbReference>
<dbReference type="InterPro" id="IPR043502">
    <property type="entry name" value="DNA/RNA_pol_sf"/>
</dbReference>
<gene>
    <name evidence="4" type="ORF">RirG_117690</name>
</gene>
<comment type="caution">
    <text evidence="4">The sequence shown here is derived from an EMBL/GenBank/DDBJ whole genome shotgun (WGS) entry which is preliminary data.</text>
</comment>
<accession>A0A015JC54</accession>
<proteinExistence type="predicted"/>
<organism evidence="4 5">
    <name type="scientific">Rhizophagus irregularis (strain DAOM 197198w)</name>
    <name type="common">Glomus intraradices</name>
    <dbReference type="NCBI Taxonomy" id="1432141"/>
    <lineage>
        <taxon>Eukaryota</taxon>
        <taxon>Fungi</taxon>
        <taxon>Fungi incertae sedis</taxon>
        <taxon>Mucoromycota</taxon>
        <taxon>Glomeromycotina</taxon>
        <taxon>Glomeromycetes</taxon>
        <taxon>Glomerales</taxon>
        <taxon>Glomeraceae</taxon>
        <taxon>Rhizophagus</taxon>
    </lineage>
</organism>
<dbReference type="SUPFAM" id="SSF56672">
    <property type="entry name" value="DNA/RNA polymerases"/>
    <property type="match status" value="1"/>
</dbReference>
<dbReference type="Pfam" id="PF00078">
    <property type="entry name" value="RVT_1"/>
    <property type="match status" value="2"/>
</dbReference>
<evidence type="ECO:0000259" key="3">
    <source>
        <dbReference type="Pfam" id="PF17919"/>
    </source>
</evidence>
<evidence type="ECO:0000313" key="4">
    <source>
        <dbReference type="EMBL" id="EXX67077.1"/>
    </source>
</evidence>
<evidence type="ECO:0000259" key="2">
    <source>
        <dbReference type="Pfam" id="PF00078"/>
    </source>
</evidence>
<dbReference type="PANTHER" id="PTHR37984">
    <property type="entry name" value="PROTEIN CBG26694"/>
    <property type="match status" value="1"/>
</dbReference>
<feature type="domain" description="Reverse transcriptase" evidence="2">
    <location>
        <begin position="251"/>
        <end position="306"/>
    </location>
</feature>
<dbReference type="Proteomes" id="UP000022910">
    <property type="component" value="Unassembled WGS sequence"/>
</dbReference>
<dbReference type="OrthoDB" id="5593162at2759"/>
<feature type="domain" description="Reverse transcriptase/retrotransposon-derived protein RNase H-like" evidence="3">
    <location>
        <begin position="371"/>
        <end position="458"/>
    </location>
</feature>
<protein>
    <submittedName>
        <fullName evidence="4">Gag-pol fusion protein</fullName>
    </submittedName>
</protein>
<feature type="domain" description="Reverse transcriptase" evidence="2">
    <location>
        <begin position="173"/>
        <end position="243"/>
    </location>
</feature>
<dbReference type="EMBL" id="JEMT01018029">
    <property type="protein sequence ID" value="EXX67077.1"/>
    <property type="molecule type" value="Genomic_DNA"/>
</dbReference>
<keyword evidence="1" id="KW-0511">Multifunctional enzyme</keyword>
<dbReference type="FunFam" id="3.30.70.270:FF:000020">
    <property type="entry name" value="Transposon Tf2-6 polyprotein-like Protein"/>
    <property type="match status" value="1"/>
</dbReference>
<name>A0A015JC54_RHIIW</name>
<dbReference type="STRING" id="1432141.A0A015JC54"/>
<sequence>MVQQVPVQMRDIKVHVNMIVTNSAEYNVLLVIDLVDELELEDELEDTIAVPFYKAKIIKSTFQINDRQYHPGYLEYIKQQSHNSTGIINKSESPNVSNIQLEPEKVVPIGKLEESQYQLLHQLLDKNKDLFAKSLQTPEGEHIIITEEVPPIKKRVYRTAPKKNEFIEILVVVKKKNGKLRFCINYKPLNDITKKDNYPLPRIDELLDSLQNAQWFTTLDLASGYWQIKVRAEDQEKTAFITKFGTYEFKEKFILVYHDDVIIYSKTFKDHIQHLEEVLNRIRKANLRLKAKKCHFAVAELQFLRYIVRKKGVKPDPEKVNKMVNYLEPQNIRELRRILGLFSYYQRFIKDFAKVADPMYKLLKKDAPYKWMNLQQKAFENLKDKLITAPIVQYPDFSKPFFLYTNASIIGLGAVLAQKTDDQEYVIAHASRTLIPAEKNYAITELECLAIVWAVKYF</sequence>
<dbReference type="InterPro" id="IPR000477">
    <property type="entry name" value="RT_dom"/>
</dbReference>
<reference evidence="4 5" key="1">
    <citation type="submission" date="2014-02" db="EMBL/GenBank/DDBJ databases">
        <title>Single nucleus genome sequencing reveals high similarity among nuclei of an endomycorrhizal fungus.</title>
        <authorList>
            <person name="Lin K."/>
            <person name="Geurts R."/>
            <person name="Zhang Z."/>
            <person name="Limpens E."/>
            <person name="Saunders D.G."/>
            <person name="Mu D."/>
            <person name="Pang E."/>
            <person name="Cao H."/>
            <person name="Cha H."/>
            <person name="Lin T."/>
            <person name="Zhou Q."/>
            <person name="Shang Y."/>
            <person name="Li Y."/>
            <person name="Ivanov S."/>
            <person name="Sharma T."/>
            <person name="Velzen R.V."/>
            <person name="Ruijter N.D."/>
            <person name="Aanen D.K."/>
            <person name="Win J."/>
            <person name="Kamoun S."/>
            <person name="Bisseling T."/>
            <person name="Huang S."/>
        </authorList>
    </citation>
    <scope>NUCLEOTIDE SEQUENCE [LARGE SCALE GENOMIC DNA]</scope>
    <source>
        <strain evidence="5">DAOM197198w</strain>
    </source>
</reference>
<dbReference type="InterPro" id="IPR050951">
    <property type="entry name" value="Retrovirus_Pol_polyprotein"/>
</dbReference>
<dbReference type="FunFam" id="3.30.70.270:FF:000003">
    <property type="entry name" value="Transposon Ty3-G Gag-Pol polyprotein"/>
    <property type="match status" value="1"/>
</dbReference>
<dbReference type="AlphaFoldDB" id="A0A015JC54"/>
<keyword evidence="5" id="KW-1185">Reference proteome</keyword>
<evidence type="ECO:0000313" key="5">
    <source>
        <dbReference type="Proteomes" id="UP000022910"/>
    </source>
</evidence>
<dbReference type="CDD" id="cd01647">
    <property type="entry name" value="RT_LTR"/>
    <property type="match status" value="1"/>
</dbReference>
<dbReference type="FunFam" id="3.10.20.370:FF:000001">
    <property type="entry name" value="Retrovirus-related Pol polyprotein from transposon 17.6-like protein"/>
    <property type="match status" value="1"/>
</dbReference>
<dbReference type="Gene3D" id="3.30.70.270">
    <property type="match status" value="2"/>
</dbReference>
<dbReference type="Gene3D" id="3.10.20.370">
    <property type="match status" value="1"/>
</dbReference>